<evidence type="ECO:0000256" key="1">
    <source>
        <dbReference type="ARBA" id="ARBA00004141"/>
    </source>
</evidence>
<dbReference type="GO" id="GO:0016020">
    <property type="term" value="C:membrane"/>
    <property type="evidence" value="ECO:0007669"/>
    <property type="project" value="UniProtKB-SubCell"/>
</dbReference>
<feature type="transmembrane region" description="Helical" evidence="10">
    <location>
        <begin position="600"/>
        <end position="618"/>
    </location>
</feature>
<dbReference type="FunFam" id="3.40.50.300:FF:000665">
    <property type="entry name" value="ABC transporter A family member 2"/>
    <property type="match status" value="1"/>
</dbReference>
<dbReference type="GO" id="GO:0005524">
    <property type="term" value="F:ATP binding"/>
    <property type="evidence" value="ECO:0007669"/>
    <property type="project" value="UniProtKB-KW"/>
</dbReference>
<dbReference type="InterPro" id="IPR013525">
    <property type="entry name" value="ABC2_TM"/>
</dbReference>
<dbReference type="Pfam" id="PF24526">
    <property type="entry name" value="ABCA12_C"/>
    <property type="match status" value="1"/>
</dbReference>
<keyword evidence="8 10" id="KW-0472">Membrane</keyword>
<keyword evidence="4 10" id="KW-0812">Transmembrane</keyword>
<keyword evidence="3" id="KW-0813">Transport</keyword>
<comment type="subcellular location">
    <subcellularLocation>
        <location evidence="1">Membrane</location>
        <topology evidence="1">Multi-pass membrane protein</topology>
    </subcellularLocation>
</comment>
<evidence type="ECO:0000256" key="9">
    <source>
        <dbReference type="SAM" id="MobiDB-lite"/>
    </source>
</evidence>
<dbReference type="STRING" id="3088.A0A383V582"/>
<keyword evidence="13" id="KW-1185">Reference proteome</keyword>
<dbReference type="Gene3D" id="3.40.50.300">
    <property type="entry name" value="P-loop containing nucleotide triphosphate hydrolases"/>
    <property type="match status" value="1"/>
</dbReference>
<keyword evidence="7 10" id="KW-1133">Transmembrane helix</keyword>
<feature type="region of interest" description="Disordered" evidence="9">
    <location>
        <begin position="24"/>
        <end position="46"/>
    </location>
</feature>
<feature type="transmembrane region" description="Helical" evidence="10">
    <location>
        <begin position="675"/>
        <end position="694"/>
    </location>
</feature>
<dbReference type="Pfam" id="PF00005">
    <property type="entry name" value="ABC_tran"/>
    <property type="match status" value="1"/>
</dbReference>
<sequence>MVLQHSENSNDGFPKIRAFRQDSKDIERASWPGNSPPVAAGASNQAKAGMQQAAAMTAGEATEPHSKRASFKVQAGALWRKNVAYQRRNIGTNVCLLCAPILFCLVLLVLQSAIGRLLKGEQSECGCQCTRCCFNGDPGNCTSITQGTCPYQCLQHNKSHCGVAFSTPAQYPFCDLDHTSSWPAILQTPSEAHRAAPFKPKAALLYTGNDCAVARTLSEGMLSPPSLTLPMLLDAQTYLSSFSGDFAQMEQQQGVGTVVPGELLSLMGLQRLGTSSTVKAGLYLETALMGDNPTLYALWPDATCARLGLEGTANTSLSTMLHAMIDASNTPALASVLNARLDNITQSFAGNGSTASAASQITNLKINCTDVVLLKASDAEELQRTLYCGYFQARCNGSSAPNAYAAAFDWRDTGATKFALDMLYNDTYAMKEESSTVHAAYQRLPQVLNMAVNSWLQSVLGDKRVAELVGVMDMPKFATSVHMDLSLLLGSFFCTWVVQMLLPVYVMQLVYEKENRLRMMMKMHGLGDAAYWIVTYGWFAVLYAAYMIVFVFFGSIMGLSIFTKNDYGLQFILYALFGNNMIAFSFLMSCVFPSSRTATVFAYLLVFGSGLVGSLLLSQLANGGYWYADLLEFIPSLALYRGLYELNEYSSLAVNRKSFGLAAANLSDPQNGMKVVWLILGVEWVIFMLAAWYLEQVYASGTGNKRHPLFFLEWIWLSKDRKQPARKHRDSKDLNLPTIKSPIKQALQLAPAASLPGIATVPASSPVLVKPGALPLVDASSVAAAGAEWQEPADVAAERRKVEAMQDYADHPIVVKHLQKTYPSRDGQPPKHAVRSLNLGIKRGECFGLLGPNGAGKSTSMSMMVGLIEPSGGDALIGGFDITKNMDDIYSLMGVCPQHDLLWETLTGREHLMFYGRLKGMKGAELEAAVQSGLRAVNLWANSVADKQARQYSGGMKRRLSVAISFIGDPLVVYMDEPSTGLDPASRRTLWECVKNNKHDRAIVLTTHNMEEAELLCDRLGIFVDGRLVCIGHPKDITGRHGSFLVLTITVPAEQVAAAQQMVLECLSPRAQLTYSVGGTLKFELPSSEVSLSRVFATMAGDKFSELQLLDWGVANATLEEVFIRFARQMGLKAGR</sequence>
<feature type="transmembrane region" description="Helical" evidence="10">
    <location>
        <begin position="568"/>
        <end position="588"/>
    </location>
</feature>
<evidence type="ECO:0000256" key="4">
    <source>
        <dbReference type="ARBA" id="ARBA00022692"/>
    </source>
</evidence>
<dbReference type="AlphaFoldDB" id="A0A383V582"/>
<accession>A0A383V582</accession>
<proteinExistence type="inferred from homology"/>
<evidence type="ECO:0000256" key="5">
    <source>
        <dbReference type="ARBA" id="ARBA00022741"/>
    </source>
</evidence>
<comment type="similarity">
    <text evidence="2">Belongs to the ABC transporter superfamily. ABCA family. CPR flippase (TC 3.A.1.211) subfamily.</text>
</comment>
<feature type="transmembrane region" description="Helical" evidence="10">
    <location>
        <begin position="485"/>
        <end position="508"/>
    </location>
</feature>
<dbReference type="PROSITE" id="PS00211">
    <property type="entry name" value="ABC_TRANSPORTER_1"/>
    <property type="match status" value="1"/>
</dbReference>
<feature type="transmembrane region" description="Helical" evidence="10">
    <location>
        <begin position="529"/>
        <end position="562"/>
    </location>
</feature>
<dbReference type="InterPro" id="IPR003593">
    <property type="entry name" value="AAA+_ATPase"/>
</dbReference>
<organism evidence="12 13">
    <name type="scientific">Tetradesmus obliquus</name>
    <name type="common">Green alga</name>
    <name type="synonym">Acutodesmus obliquus</name>
    <dbReference type="NCBI Taxonomy" id="3088"/>
    <lineage>
        <taxon>Eukaryota</taxon>
        <taxon>Viridiplantae</taxon>
        <taxon>Chlorophyta</taxon>
        <taxon>core chlorophytes</taxon>
        <taxon>Chlorophyceae</taxon>
        <taxon>CS clade</taxon>
        <taxon>Sphaeropleales</taxon>
        <taxon>Scenedesmaceae</taxon>
        <taxon>Tetradesmus</taxon>
    </lineage>
</organism>
<feature type="transmembrane region" description="Helical" evidence="10">
    <location>
        <begin position="90"/>
        <end position="110"/>
    </location>
</feature>
<evidence type="ECO:0000256" key="6">
    <source>
        <dbReference type="ARBA" id="ARBA00022840"/>
    </source>
</evidence>
<feature type="domain" description="ABC transporter" evidence="11">
    <location>
        <begin position="813"/>
        <end position="1050"/>
    </location>
</feature>
<dbReference type="CDD" id="cd03263">
    <property type="entry name" value="ABC_subfamily_A"/>
    <property type="match status" value="1"/>
</dbReference>
<dbReference type="Pfam" id="PF12698">
    <property type="entry name" value="ABC2_membrane_3"/>
    <property type="match status" value="1"/>
</dbReference>
<dbReference type="GO" id="GO:0140359">
    <property type="term" value="F:ABC-type transporter activity"/>
    <property type="evidence" value="ECO:0007669"/>
    <property type="project" value="InterPro"/>
</dbReference>
<evidence type="ECO:0000256" key="10">
    <source>
        <dbReference type="SAM" id="Phobius"/>
    </source>
</evidence>
<dbReference type="GO" id="GO:0005319">
    <property type="term" value="F:lipid transporter activity"/>
    <property type="evidence" value="ECO:0007669"/>
    <property type="project" value="TreeGrafter"/>
</dbReference>
<evidence type="ECO:0000256" key="2">
    <source>
        <dbReference type="ARBA" id="ARBA00008526"/>
    </source>
</evidence>
<evidence type="ECO:0000259" key="11">
    <source>
        <dbReference type="PROSITE" id="PS50893"/>
    </source>
</evidence>
<keyword evidence="5" id="KW-0547">Nucleotide-binding</keyword>
<dbReference type="Proteomes" id="UP000256970">
    <property type="component" value="Unassembled WGS sequence"/>
</dbReference>
<evidence type="ECO:0000256" key="3">
    <source>
        <dbReference type="ARBA" id="ARBA00022448"/>
    </source>
</evidence>
<evidence type="ECO:0000313" key="13">
    <source>
        <dbReference type="Proteomes" id="UP000256970"/>
    </source>
</evidence>
<dbReference type="PANTHER" id="PTHR19229">
    <property type="entry name" value="ATP-BINDING CASSETTE TRANSPORTER SUBFAMILY A ABCA"/>
    <property type="match status" value="1"/>
</dbReference>
<dbReference type="InterPro" id="IPR027417">
    <property type="entry name" value="P-loop_NTPase"/>
</dbReference>
<reference evidence="12 13" key="1">
    <citation type="submission" date="2016-10" db="EMBL/GenBank/DDBJ databases">
        <authorList>
            <person name="Cai Z."/>
        </authorList>
    </citation>
    <scope>NUCLEOTIDE SEQUENCE [LARGE SCALE GENOMIC DNA]</scope>
</reference>
<dbReference type="GO" id="GO:0016887">
    <property type="term" value="F:ATP hydrolysis activity"/>
    <property type="evidence" value="ECO:0007669"/>
    <property type="project" value="InterPro"/>
</dbReference>
<dbReference type="EMBL" id="FNXT01000049">
    <property type="protein sequence ID" value="SZX60261.1"/>
    <property type="molecule type" value="Genomic_DNA"/>
</dbReference>
<dbReference type="PANTHER" id="PTHR19229:SF154">
    <property type="entry name" value="ABC TRANSPORTER A FAMILY MEMBER 3-RELATED"/>
    <property type="match status" value="1"/>
</dbReference>
<dbReference type="SUPFAM" id="SSF52540">
    <property type="entry name" value="P-loop containing nucleoside triphosphate hydrolases"/>
    <property type="match status" value="1"/>
</dbReference>
<protein>
    <recommendedName>
        <fullName evidence="11">ABC transporter domain-containing protein</fullName>
    </recommendedName>
</protein>
<dbReference type="PROSITE" id="PS50893">
    <property type="entry name" value="ABC_TRANSPORTER_2"/>
    <property type="match status" value="1"/>
</dbReference>
<keyword evidence="6" id="KW-0067">ATP-binding</keyword>
<evidence type="ECO:0000256" key="7">
    <source>
        <dbReference type="ARBA" id="ARBA00022989"/>
    </source>
</evidence>
<evidence type="ECO:0000313" key="12">
    <source>
        <dbReference type="EMBL" id="SZX60261.1"/>
    </source>
</evidence>
<evidence type="ECO:0000256" key="8">
    <source>
        <dbReference type="ARBA" id="ARBA00023136"/>
    </source>
</evidence>
<gene>
    <name evidence="12" type="ORF">BQ4739_LOCUS825</name>
</gene>
<dbReference type="InterPro" id="IPR017871">
    <property type="entry name" value="ABC_transporter-like_CS"/>
</dbReference>
<name>A0A383V582_TETOB</name>
<dbReference type="InterPro" id="IPR026082">
    <property type="entry name" value="ABCA"/>
</dbReference>
<dbReference type="SMART" id="SM00382">
    <property type="entry name" value="AAA"/>
    <property type="match status" value="1"/>
</dbReference>
<dbReference type="InterPro" id="IPR003439">
    <property type="entry name" value="ABC_transporter-like_ATP-bd"/>
</dbReference>